<comment type="caution">
    <text evidence="2">The sequence shown here is derived from an EMBL/GenBank/DDBJ whole genome shotgun (WGS) entry which is preliminary data.</text>
</comment>
<evidence type="ECO:0000259" key="1">
    <source>
        <dbReference type="PROSITE" id="PS50141"/>
    </source>
</evidence>
<dbReference type="InterPro" id="IPR002466">
    <property type="entry name" value="A_deamin"/>
</dbReference>
<gene>
    <name evidence="2" type="ORF">XENOCAPTIV_004261</name>
</gene>
<dbReference type="PROSITE" id="PS50141">
    <property type="entry name" value="A_DEAMIN_EDITASE"/>
    <property type="match status" value="1"/>
</dbReference>
<dbReference type="EMBL" id="JAHRIN010050557">
    <property type="protein sequence ID" value="MEQ2208522.1"/>
    <property type="molecule type" value="Genomic_DNA"/>
</dbReference>
<evidence type="ECO:0000313" key="2">
    <source>
        <dbReference type="EMBL" id="MEQ2208522.1"/>
    </source>
</evidence>
<dbReference type="PANTHER" id="PTHR10910:SF106">
    <property type="entry name" value="ADENOSINE DEAMINASE DOMAIN-CONTAINING PROTEIN 2"/>
    <property type="match status" value="1"/>
</dbReference>
<accession>A0ABV0RM63</accession>
<proteinExistence type="predicted"/>
<feature type="non-terminal residue" evidence="2">
    <location>
        <position position="1"/>
    </location>
</feature>
<organism evidence="2 3">
    <name type="scientific">Xenoophorus captivus</name>
    <dbReference type="NCBI Taxonomy" id="1517983"/>
    <lineage>
        <taxon>Eukaryota</taxon>
        <taxon>Metazoa</taxon>
        <taxon>Chordata</taxon>
        <taxon>Craniata</taxon>
        <taxon>Vertebrata</taxon>
        <taxon>Euteleostomi</taxon>
        <taxon>Actinopterygii</taxon>
        <taxon>Neopterygii</taxon>
        <taxon>Teleostei</taxon>
        <taxon>Neoteleostei</taxon>
        <taxon>Acanthomorphata</taxon>
        <taxon>Ovalentaria</taxon>
        <taxon>Atherinomorphae</taxon>
        <taxon>Cyprinodontiformes</taxon>
        <taxon>Goodeidae</taxon>
        <taxon>Xenoophorus</taxon>
    </lineage>
</organism>
<keyword evidence="3" id="KW-1185">Reference proteome</keyword>
<dbReference type="PANTHER" id="PTHR10910">
    <property type="entry name" value="EUKARYOTE SPECIFIC DSRNA BINDING PROTEIN"/>
    <property type="match status" value="1"/>
</dbReference>
<dbReference type="Proteomes" id="UP001434883">
    <property type="component" value="Unassembled WGS sequence"/>
</dbReference>
<sequence>LHKSHVAALSSEKFDVLLRMCPDLYGCKSHMAAFVLIRGELPERHGFNPKNYHAKGLLVPVAYLDPGLWGAKMCCMSGSDKLCCWTITGVQGALLSHFIQPLYITTMVLGGQKIFNEEMSDMTNKRLGDGWEGVLPPSYKKQDIIFLSADCVGPVETSQMHDNLSINWCLGDKDIEVLDSSKGIIVEG</sequence>
<evidence type="ECO:0000313" key="3">
    <source>
        <dbReference type="Proteomes" id="UP001434883"/>
    </source>
</evidence>
<protein>
    <recommendedName>
        <fullName evidence="1">A to I editase domain-containing protein</fullName>
    </recommendedName>
</protein>
<name>A0ABV0RM63_9TELE</name>
<dbReference type="Pfam" id="PF02137">
    <property type="entry name" value="A_deamin"/>
    <property type="match status" value="1"/>
</dbReference>
<reference evidence="2 3" key="1">
    <citation type="submission" date="2021-06" db="EMBL/GenBank/DDBJ databases">
        <authorList>
            <person name="Palmer J.M."/>
        </authorList>
    </citation>
    <scope>NUCLEOTIDE SEQUENCE [LARGE SCALE GENOMIC DNA]</scope>
    <source>
        <strain evidence="2 3">XC_2019</strain>
        <tissue evidence="2">Muscle</tissue>
    </source>
</reference>
<feature type="domain" description="A to I editase" evidence="1">
    <location>
        <begin position="59"/>
        <end position="188"/>
    </location>
</feature>